<evidence type="ECO:0000313" key="4">
    <source>
        <dbReference type="Proteomes" id="UP000602653"/>
    </source>
</evidence>
<evidence type="ECO:0008006" key="5">
    <source>
        <dbReference type="Google" id="ProtNLM"/>
    </source>
</evidence>
<dbReference type="Proteomes" id="UP000602653">
    <property type="component" value="Chromosome"/>
</dbReference>
<protein>
    <recommendedName>
        <fullName evidence="5">LPXTG-motif cell wall anchor domain-containing protein</fullName>
    </recommendedName>
</protein>
<proteinExistence type="predicted"/>
<evidence type="ECO:0000313" key="3">
    <source>
        <dbReference type="EMBL" id="QRV01488.1"/>
    </source>
</evidence>
<feature type="transmembrane region" description="Helical" evidence="2">
    <location>
        <begin position="78"/>
        <end position="95"/>
    </location>
</feature>
<keyword evidence="4" id="KW-1185">Reference proteome</keyword>
<evidence type="ECO:0000256" key="2">
    <source>
        <dbReference type="SAM" id="Phobius"/>
    </source>
</evidence>
<sequence length="107" mass="11828">MKKQFPNPYESIEGRISSNTGQKQDTGEYWFKTLLGNIVGVLLSAIVVLVLIFCGFYILNSSLFHDDETKMSDVVQPALGVVAGIGAVAYLVIAYRKQKYTESGFID</sequence>
<gene>
    <name evidence="3" type="ORF">JTE88_05075</name>
</gene>
<keyword evidence="2" id="KW-0812">Transmembrane</keyword>
<organism evidence="3 4">
    <name type="scientific">Arcanobacterium phocisimile</name>
    <dbReference type="NCBI Taxonomy" id="1302235"/>
    <lineage>
        <taxon>Bacteria</taxon>
        <taxon>Bacillati</taxon>
        <taxon>Actinomycetota</taxon>
        <taxon>Actinomycetes</taxon>
        <taxon>Actinomycetales</taxon>
        <taxon>Actinomycetaceae</taxon>
        <taxon>Arcanobacterium</taxon>
    </lineage>
</organism>
<name>A0ABX7IEB6_9ACTO</name>
<accession>A0ABX7IEB6</accession>
<reference evidence="3 4" key="1">
    <citation type="submission" date="2021-02" db="EMBL/GenBank/DDBJ databases">
        <title>Complete Genome Sequence of Arcanobacterium phocisimile strain DSM 26142T from a harbour seal.</title>
        <authorList>
            <person name="Borowiak M."/>
            <person name="Alssahen M."/>
            <person name="Malorny B."/>
            <person name="Laemmler C."/>
            <person name="Siebert U."/>
            <person name="Ploetz M."/>
            <person name="Abdulmawjood A."/>
        </authorList>
    </citation>
    <scope>NUCLEOTIDE SEQUENCE [LARGE SCALE GENOMIC DNA]</scope>
    <source>
        <strain evidence="3 4">DSM 26142</strain>
    </source>
</reference>
<dbReference type="RefSeq" id="WP_204423174.1">
    <property type="nucleotide sequence ID" value="NZ_CP070228.1"/>
</dbReference>
<keyword evidence="2" id="KW-1133">Transmembrane helix</keyword>
<keyword evidence="2" id="KW-0472">Membrane</keyword>
<evidence type="ECO:0000256" key="1">
    <source>
        <dbReference type="SAM" id="MobiDB-lite"/>
    </source>
</evidence>
<feature type="transmembrane region" description="Helical" evidence="2">
    <location>
        <begin position="34"/>
        <end position="58"/>
    </location>
</feature>
<feature type="region of interest" description="Disordered" evidence="1">
    <location>
        <begin position="1"/>
        <end position="23"/>
    </location>
</feature>
<dbReference type="EMBL" id="CP070228">
    <property type="protein sequence ID" value="QRV01488.1"/>
    <property type="molecule type" value="Genomic_DNA"/>
</dbReference>